<name>A0A2B7JNV9_CUTAC</name>
<dbReference type="Gene3D" id="3.30.70.2390">
    <property type="match status" value="1"/>
</dbReference>
<accession>A0A2B7JNV9</accession>
<evidence type="ECO:0000313" key="3">
    <source>
        <dbReference type="Proteomes" id="UP000226191"/>
    </source>
</evidence>
<protein>
    <submittedName>
        <fullName evidence="2">Uncharacterized protein</fullName>
    </submittedName>
</protein>
<reference evidence="2 3" key="1">
    <citation type="submission" date="2017-02" db="EMBL/GenBank/DDBJ databases">
        <title>Prevalence of linear plasmids in Cutibacterium acnes isolates obtained from cancerous prostatic tissue.</title>
        <authorList>
            <person name="Davidsson S."/>
            <person name="Bruggemann H."/>
        </authorList>
    </citation>
    <scope>NUCLEOTIDE SEQUENCE [LARGE SCALE GENOMIC DNA]</scope>
    <source>
        <strain evidence="2 3">11-78</strain>
    </source>
</reference>
<comment type="caution">
    <text evidence="2">The sequence shown here is derived from an EMBL/GenBank/DDBJ whole genome shotgun (WGS) entry which is preliminary data.</text>
</comment>
<dbReference type="AlphaFoldDB" id="A0A2B7JNV9"/>
<evidence type="ECO:0000256" key="1">
    <source>
        <dbReference type="SAM" id="MobiDB-lite"/>
    </source>
</evidence>
<dbReference type="Pfam" id="PF13399">
    <property type="entry name" value="LytR_C"/>
    <property type="match status" value="1"/>
</dbReference>
<dbReference type="RefSeq" id="WP_002518212.1">
    <property type="nucleotide sequence ID" value="NZ_AP019664.1"/>
</dbReference>
<feature type="region of interest" description="Disordered" evidence="1">
    <location>
        <begin position="155"/>
        <end position="187"/>
    </location>
</feature>
<sequence length="187" mass="19788">MAVMTFDERRHYLRMAGTPLTLLALVLLIAVAIRAGWKAVSAPIPPPPLIPCVDQDVNGELTTQDITVSVYNSGHTRGLAGSVSKQLTNVGFVIDSVSNRQPSVKKVTIIGQDAKNPEVGLVAGYFPGAVVKSDPKRVDHEVEVVLSDRDPNFKTTAPKSVKVNGSVCLPSPSPTPSILASPGEQPS</sequence>
<dbReference type="EMBL" id="MVCE01000003">
    <property type="protein sequence ID" value="PGF33906.1"/>
    <property type="molecule type" value="Genomic_DNA"/>
</dbReference>
<proteinExistence type="predicted"/>
<organism evidence="2 3">
    <name type="scientific">Cutibacterium acnes</name>
    <name type="common">Propionibacterium acnes</name>
    <dbReference type="NCBI Taxonomy" id="1747"/>
    <lineage>
        <taxon>Bacteria</taxon>
        <taxon>Bacillati</taxon>
        <taxon>Actinomycetota</taxon>
        <taxon>Actinomycetes</taxon>
        <taxon>Propionibacteriales</taxon>
        <taxon>Propionibacteriaceae</taxon>
        <taxon>Cutibacterium</taxon>
    </lineage>
</organism>
<evidence type="ECO:0000313" key="2">
    <source>
        <dbReference type="EMBL" id="PGF33906.1"/>
    </source>
</evidence>
<dbReference type="OrthoDB" id="3727388at2"/>
<gene>
    <name evidence="2" type="ORF">B1B09_08360</name>
</gene>
<dbReference type="InterPro" id="IPR027381">
    <property type="entry name" value="LytR/CpsA/Psr_C"/>
</dbReference>
<dbReference type="Proteomes" id="UP000226191">
    <property type="component" value="Unassembled WGS sequence"/>
</dbReference>
<dbReference type="GeneID" id="92858107"/>